<dbReference type="InterPro" id="IPR003343">
    <property type="entry name" value="Big_2"/>
</dbReference>
<organism evidence="3 4">
    <name type="scientific">Agathobacter ruminis</name>
    <dbReference type="NCBI Taxonomy" id="1712665"/>
    <lineage>
        <taxon>Bacteria</taxon>
        <taxon>Bacillati</taxon>
        <taxon>Bacillota</taxon>
        <taxon>Clostridia</taxon>
        <taxon>Lachnospirales</taxon>
        <taxon>Lachnospiraceae</taxon>
        <taxon>Agathobacter</taxon>
    </lineage>
</organism>
<protein>
    <recommendedName>
        <fullName evidence="2">BIG2 domain-containing protein</fullName>
    </recommendedName>
</protein>
<name>A0A2G3E3X0_9FIRM</name>
<proteinExistence type="predicted"/>
<dbReference type="SUPFAM" id="SSF49373">
    <property type="entry name" value="Invasin/intimin cell-adhesion fragments"/>
    <property type="match status" value="2"/>
</dbReference>
<evidence type="ECO:0000313" key="3">
    <source>
        <dbReference type="EMBL" id="PHU37954.1"/>
    </source>
</evidence>
<dbReference type="InterPro" id="IPR008964">
    <property type="entry name" value="Invasin/intimin_cell_adhesion"/>
</dbReference>
<dbReference type="AlphaFoldDB" id="A0A2G3E3X0"/>
<evidence type="ECO:0000259" key="2">
    <source>
        <dbReference type="SMART" id="SM00635"/>
    </source>
</evidence>
<evidence type="ECO:0000313" key="4">
    <source>
        <dbReference type="Proteomes" id="UP000224563"/>
    </source>
</evidence>
<feature type="chain" id="PRO_5038684495" description="BIG2 domain-containing protein" evidence="1">
    <location>
        <begin position="30"/>
        <end position="383"/>
    </location>
</feature>
<dbReference type="EMBL" id="PDYG01000020">
    <property type="protein sequence ID" value="PHU37954.1"/>
    <property type="molecule type" value="Genomic_DNA"/>
</dbReference>
<dbReference type="Gene3D" id="2.60.40.1080">
    <property type="match status" value="2"/>
</dbReference>
<reference evidence="3 4" key="2">
    <citation type="submission" date="2017-10" db="EMBL/GenBank/DDBJ databases">
        <authorList>
            <person name="Banno H."/>
            <person name="Chua N.-H."/>
        </authorList>
    </citation>
    <scope>NUCLEOTIDE SEQUENCE [LARGE SCALE GENOMIC DNA]</scope>
    <source>
        <strain evidence="3 4">JK623</strain>
    </source>
</reference>
<feature type="signal peptide" evidence="1">
    <location>
        <begin position="1"/>
        <end position="29"/>
    </location>
</feature>
<feature type="domain" description="BIG2" evidence="2">
    <location>
        <begin position="105"/>
        <end position="177"/>
    </location>
</feature>
<sequence>MGAIMKQLKKMLTALCLILSMAVTSPIVAPQTVATVEAKAAAKTYKVNAGKKIKVSLLSGYSNVKYATSNKKVATVDKKGNVKGVKAGTVTITAKSGRKSASCKVVVSAVLNKTKAEVAADKKIVLKLVGAPAKVAWSTSNKKIATVNAKGQVTGVRPGKVTITAKCAKKIYKCAVTVGVDSATALKKVSVRYEECPCYTVAFVTNKNVYPIQIYASAQYYDAQKKSIAMKSGSKDSNYCLEPNKTTILLLPHPKKSGNYYIPASKKVTYTAKKVVAKKWNVGAMMSNDEHIEDKMLGEKRAYYSIANLSTKETFDYVFFTVLVYRDNQLLYAYHENNQMESLIPRSMKKYEKSLCNLDGSSTFGTYYQANKIVINFDSAYCY</sequence>
<gene>
    <name evidence="3" type="ORF">CSX02_05225</name>
</gene>
<dbReference type="Proteomes" id="UP000224563">
    <property type="component" value="Unassembled WGS sequence"/>
</dbReference>
<accession>A0A2G3E3X0</accession>
<comment type="caution">
    <text evidence="3">The sequence shown here is derived from an EMBL/GenBank/DDBJ whole genome shotgun (WGS) entry which is preliminary data.</text>
</comment>
<feature type="domain" description="BIG2" evidence="2">
    <location>
        <begin position="32"/>
        <end position="104"/>
    </location>
</feature>
<evidence type="ECO:0000256" key="1">
    <source>
        <dbReference type="SAM" id="SignalP"/>
    </source>
</evidence>
<keyword evidence="1" id="KW-0732">Signal</keyword>
<dbReference type="SMART" id="SM00635">
    <property type="entry name" value="BID_2"/>
    <property type="match status" value="2"/>
</dbReference>
<reference evidence="3 4" key="1">
    <citation type="submission" date="2017-10" db="EMBL/GenBank/DDBJ databases">
        <title>Resolving the taxonomy of Roseburia spp., Eubacterium rectale and Agathobacter spp. through phylogenomic analysis.</title>
        <authorList>
            <person name="Sheridan P.O."/>
            <person name="Walker A.W."/>
            <person name="Duncan S.H."/>
            <person name="Scott K.P."/>
            <person name="Toole P.W.O."/>
            <person name="Luis P."/>
            <person name="Flint H.J."/>
        </authorList>
    </citation>
    <scope>NUCLEOTIDE SEQUENCE [LARGE SCALE GENOMIC DNA]</scope>
    <source>
        <strain evidence="3 4">JK623</strain>
    </source>
</reference>
<dbReference type="Pfam" id="PF02368">
    <property type="entry name" value="Big_2"/>
    <property type="match status" value="2"/>
</dbReference>
<keyword evidence="4" id="KW-1185">Reference proteome</keyword>